<gene>
    <name evidence="2" type="ORF">SAMN05421680_111140</name>
    <name evidence="1" type="ORF">Xmau_03119</name>
</gene>
<dbReference type="EMBL" id="NITY01000012">
    <property type="protein sequence ID" value="PHM39212.1"/>
    <property type="molecule type" value="Genomic_DNA"/>
</dbReference>
<organism evidence="2 3">
    <name type="scientific">Xenorhabdus mauleonii</name>
    <dbReference type="NCBI Taxonomy" id="351675"/>
    <lineage>
        <taxon>Bacteria</taxon>
        <taxon>Pseudomonadati</taxon>
        <taxon>Pseudomonadota</taxon>
        <taxon>Gammaproteobacteria</taxon>
        <taxon>Enterobacterales</taxon>
        <taxon>Morganellaceae</taxon>
        <taxon>Xenorhabdus</taxon>
    </lineage>
</organism>
<reference evidence="1 4" key="3">
    <citation type="journal article" date="2017" name="Nat. Microbiol.">
        <title>Natural product diversity associated with the nematode symbionts Photorhabdus and Xenorhabdus.</title>
        <authorList>
            <person name="Tobias N.J."/>
            <person name="Wolff H."/>
            <person name="Djahanschiri B."/>
            <person name="Grundmann F."/>
            <person name="Kronenwerth M."/>
            <person name="Shi Y.M."/>
            <person name="Simonyi S."/>
            <person name="Grun P."/>
            <person name="Shapiro-Ilan D."/>
            <person name="Pidot S.J."/>
            <person name="Stinear T.P."/>
            <person name="Ebersberger I."/>
            <person name="Bode H.B."/>
        </authorList>
    </citation>
    <scope>NUCLEOTIDE SEQUENCE [LARGE SCALE GENOMIC DNA]</scope>
    <source>
        <strain evidence="1 4">DSM 17908</strain>
    </source>
</reference>
<accession>A0A1I3SJN2</accession>
<proteinExistence type="predicted"/>
<dbReference type="Proteomes" id="UP000224607">
    <property type="component" value="Unassembled WGS sequence"/>
</dbReference>
<dbReference type="AlphaFoldDB" id="A0A1I3SJN2"/>
<evidence type="ECO:0000313" key="3">
    <source>
        <dbReference type="Proteomes" id="UP000198919"/>
    </source>
</evidence>
<keyword evidence="4" id="KW-1185">Reference proteome</keyword>
<dbReference type="OrthoDB" id="6510809at2"/>
<evidence type="ECO:0000313" key="4">
    <source>
        <dbReference type="Proteomes" id="UP000224607"/>
    </source>
</evidence>
<evidence type="ECO:0000313" key="2">
    <source>
        <dbReference type="EMBL" id="SFJ58954.1"/>
    </source>
</evidence>
<sequence length="583" mass="63718">MNKLSNVNVQANNEMITSSGIEDAALVSIKSFAEGGVVNSDRDLFQKDGGTIYKYIGTVPYLVQPDSTPVGDKDWMPYSISTIAFSAVEDMRNYNGNLIEGTVVVLRNWHRDLEGGGGLFKVVTGNFKDDGGVTLISNSGVIFLRIGVANPLPAEYFGVVPKFKGDIHAMLTNAIDYGGDVKIPRGYFKSSGTFCRHKGQRISGTGVFEKSFLTETKKTWGIITTIEFTEDVDGFDTTQNIALGGGYDHLALIAPPNSTKVGVKDGLLHKSGNSQSIGAYNEFLYIKGFSTGYQLAGWCWEVNNFRVHTELSREWGIHIAGSANVVHLNSCSAVTGANIAGGTEKNKRTGLRIDAGKCVVITNFHNENNRKGMQFNGGYVTINGYYSEGARDMDIEVTYALDEHGKPVPNEGSLTINDGVFLHQLQGRSVAIMAVRKDYTDKAFIDIKRPLIKANNGNVLDCLLDIGNINATVRMTDIKNEGTFVRTYNRWHGKGAPNEMSFVDLPRYRIMRAYGRSPELAVVVGETSSSVAPPVDLGLQMEDGTKIAIVTEGSRVWNYHPASGIAGWDFTNAGVWVPFKFNY</sequence>
<protein>
    <submittedName>
        <fullName evidence="2">Uncharacterized protein</fullName>
    </submittedName>
</protein>
<name>A0A1I3SJN2_9GAMM</name>
<dbReference type="EMBL" id="FORG01000011">
    <property type="protein sequence ID" value="SFJ58954.1"/>
    <property type="molecule type" value="Genomic_DNA"/>
</dbReference>
<reference evidence="3" key="2">
    <citation type="submission" date="2016-10" db="EMBL/GenBank/DDBJ databases">
        <authorList>
            <person name="Varghese N."/>
            <person name="Submissions S."/>
        </authorList>
    </citation>
    <scope>NUCLEOTIDE SEQUENCE [LARGE SCALE GENOMIC DNA]</scope>
    <source>
        <strain evidence="3">DSM 17908</strain>
    </source>
</reference>
<reference evidence="2" key="1">
    <citation type="submission" date="2016-10" db="EMBL/GenBank/DDBJ databases">
        <authorList>
            <person name="de Groot N.N."/>
        </authorList>
    </citation>
    <scope>NUCLEOTIDE SEQUENCE [LARGE SCALE GENOMIC DNA]</scope>
    <source>
        <strain evidence="2">DSM 17908</strain>
    </source>
</reference>
<dbReference type="STRING" id="351675.SAMN05421680_111140"/>
<dbReference type="Proteomes" id="UP000198919">
    <property type="component" value="Unassembled WGS sequence"/>
</dbReference>
<dbReference type="RefSeq" id="WP_092511399.1">
    <property type="nucleotide sequence ID" value="NZ_CAWNQB010000004.1"/>
</dbReference>
<dbReference type="Gene3D" id="2.10.10.80">
    <property type="match status" value="1"/>
</dbReference>
<evidence type="ECO:0000313" key="1">
    <source>
        <dbReference type="EMBL" id="PHM39212.1"/>
    </source>
</evidence>